<evidence type="ECO:0000256" key="2">
    <source>
        <dbReference type="PROSITE-ProRule" id="PRU00176"/>
    </source>
</evidence>
<gene>
    <name evidence="5" type="primary">SGN1</name>
    <name evidence="5" type="ORF">EC957_004734</name>
</gene>
<dbReference type="Gene3D" id="3.30.70.330">
    <property type="match status" value="1"/>
</dbReference>
<sequence length="215" mass="23089">MSAEEQQEAGLINEDLERDIGDEEIEAMKQRVKEMEAEAAKLREMQAQAEKDMNMGEEDKEAVDSRSVYVGNVDWGSTPEEIQGHFQSCGTINRITILCDKWTGQPKGYAYVEFADASSVANAMVLNDSLFRARLIKVTPKRTNIPGMAARGRGRGRGAYRGGFAGHHGGYGGGGGGGHHPYGAPPPMYGPPGGGGYRGRGGRGRGGRGGYYAPY</sequence>
<evidence type="ECO:0000256" key="1">
    <source>
        <dbReference type="ARBA" id="ARBA00022884"/>
    </source>
</evidence>
<dbReference type="Pfam" id="PF00076">
    <property type="entry name" value="RRM_1"/>
    <property type="match status" value="1"/>
</dbReference>
<organism evidence="5 6">
    <name type="scientific">Mortierella hygrophila</name>
    <dbReference type="NCBI Taxonomy" id="979708"/>
    <lineage>
        <taxon>Eukaryota</taxon>
        <taxon>Fungi</taxon>
        <taxon>Fungi incertae sedis</taxon>
        <taxon>Mucoromycota</taxon>
        <taxon>Mortierellomycotina</taxon>
        <taxon>Mortierellomycetes</taxon>
        <taxon>Mortierellales</taxon>
        <taxon>Mortierellaceae</taxon>
        <taxon>Mortierella</taxon>
    </lineage>
</organism>
<dbReference type="SMART" id="SM00360">
    <property type="entry name" value="RRM"/>
    <property type="match status" value="1"/>
</dbReference>
<dbReference type="PROSITE" id="PS50102">
    <property type="entry name" value="RRM"/>
    <property type="match status" value="1"/>
</dbReference>
<keyword evidence="1 2" id="KW-0694">RNA-binding</keyword>
<feature type="region of interest" description="Disordered" evidence="3">
    <location>
        <begin position="1"/>
        <end position="21"/>
    </location>
</feature>
<dbReference type="SUPFAM" id="SSF54928">
    <property type="entry name" value="RNA-binding domain, RBD"/>
    <property type="match status" value="1"/>
</dbReference>
<feature type="domain" description="RRM" evidence="4">
    <location>
        <begin position="66"/>
        <end position="143"/>
    </location>
</feature>
<keyword evidence="6" id="KW-1185">Reference proteome</keyword>
<dbReference type="Proteomes" id="UP000723463">
    <property type="component" value="Unassembled WGS sequence"/>
</dbReference>
<name>A0A9P6K6V8_9FUNG</name>
<dbReference type="CDD" id="cd12306">
    <property type="entry name" value="RRM_II_PABPs"/>
    <property type="match status" value="1"/>
</dbReference>
<evidence type="ECO:0000313" key="5">
    <source>
        <dbReference type="EMBL" id="KAF9549096.1"/>
    </source>
</evidence>
<dbReference type="AlphaFoldDB" id="A0A9P6K6V8"/>
<reference evidence="5" key="1">
    <citation type="journal article" date="2020" name="Fungal Divers.">
        <title>Resolving the Mortierellaceae phylogeny through synthesis of multi-gene phylogenetics and phylogenomics.</title>
        <authorList>
            <person name="Vandepol N."/>
            <person name="Liber J."/>
            <person name="Desiro A."/>
            <person name="Na H."/>
            <person name="Kennedy M."/>
            <person name="Barry K."/>
            <person name="Grigoriev I.V."/>
            <person name="Miller A.N."/>
            <person name="O'Donnell K."/>
            <person name="Stajich J.E."/>
            <person name="Bonito G."/>
        </authorList>
    </citation>
    <scope>NUCLEOTIDE SEQUENCE</scope>
    <source>
        <strain evidence="5">NRRL 2591</strain>
    </source>
</reference>
<dbReference type="EMBL" id="JAAAXW010000022">
    <property type="protein sequence ID" value="KAF9549096.1"/>
    <property type="molecule type" value="Genomic_DNA"/>
</dbReference>
<comment type="caution">
    <text evidence="5">The sequence shown here is derived from an EMBL/GenBank/DDBJ whole genome shotgun (WGS) entry which is preliminary data.</text>
</comment>
<evidence type="ECO:0000259" key="4">
    <source>
        <dbReference type="PROSITE" id="PS50102"/>
    </source>
</evidence>
<accession>A0A9P6K6V8</accession>
<feature type="region of interest" description="Disordered" evidence="3">
    <location>
        <begin position="176"/>
        <end position="215"/>
    </location>
</feature>
<dbReference type="GO" id="GO:0005737">
    <property type="term" value="C:cytoplasm"/>
    <property type="evidence" value="ECO:0007669"/>
    <property type="project" value="TreeGrafter"/>
</dbReference>
<dbReference type="InterPro" id="IPR035979">
    <property type="entry name" value="RBD_domain_sf"/>
</dbReference>
<dbReference type="InterPro" id="IPR000504">
    <property type="entry name" value="RRM_dom"/>
</dbReference>
<evidence type="ECO:0000256" key="3">
    <source>
        <dbReference type="SAM" id="MobiDB-lite"/>
    </source>
</evidence>
<dbReference type="PANTHER" id="PTHR23236:SF12">
    <property type="entry name" value="EUKARYOTIC INITIATION FACTOR 4B-RELATED"/>
    <property type="match status" value="1"/>
</dbReference>
<dbReference type="InterPro" id="IPR012677">
    <property type="entry name" value="Nucleotide-bd_a/b_plait_sf"/>
</dbReference>
<proteinExistence type="predicted"/>
<protein>
    <submittedName>
        <fullName evidence="5">Cytoplasmic RNA-binding protein</fullName>
    </submittedName>
</protein>
<dbReference type="GO" id="GO:0008143">
    <property type="term" value="F:poly(A) binding"/>
    <property type="evidence" value="ECO:0007669"/>
    <property type="project" value="TreeGrafter"/>
</dbReference>
<dbReference type="PANTHER" id="PTHR23236">
    <property type="entry name" value="EUKARYOTIC TRANSLATION INITIATION FACTOR 4B/4H"/>
    <property type="match status" value="1"/>
</dbReference>
<evidence type="ECO:0000313" key="6">
    <source>
        <dbReference type="Proteomes" id="UP000723463"/>
    </source>
</evidence>